<proteinExistence type="predicted"/>
<reference evidence="1" key="1">
    <citation type="journal article" date="2020" name="Nature">
        <title>Giant virus diversity and host interactions through global metagenomics.</title>
        <authorList>
            <person name="Schulz F."/>
            <person name="Roux S."/>
            <person name="Paez-Espino D."/>
            <person name="Jungbluth S."/>
            <person name="Walsh D.A."/>
            <person name="Denef V.J."/>
            <person name="McMahon K.D."/>
            <person name="Konstantinidis K.T."/>
            <person name="Eloe-Fadrosh E.A."/>
            <person name="Kyrpides N.C."/>
            <person name="Woyke T."/>
        </authorList>
    </citation>
    <scope>NUCLEOTIDE SEQUENCE</scope>
    <source>
        <strain evidence="1">GVMAG-M-3300023174-189</strain>
    </source>
</reference>
<organism evidence="1">
    <name type="scientific">viral metagenome</name>
    <dbReference type="NCBI Taxonomy" id="1070528"/>
    <lineage>
        <taxon>unclassified sequences</taxon>
        <taxon>metagenomes</taxon>
        <taxon>organismal metagenomes</taxon>
    </lineage>
</organism>
<dbReference type="AlphaFoldDB" id="A0A6C0DJ49"/>
<accession>A0A6C0DJ49</accession>
<sequence>MKVALLLYGQPRSIDNLKVYNSHKLHILDKYDTDVFCHTWYKPDTILPVSSWSKLNNVVCPNNSIDIIKEYYKPKVLYYEEPKYFYNSKISNSKEITVFNYANDSNISNIISQLYSIDNVSKLFIQYSNTTGTVYDFVIVARYDIIIHEFPNLTTLDRNFFYTMNHHPRFPDIFFIFNPFFIESQNTYNNLDTIVKKIIDHTIPKEDYWEFSAECLKFNNFLIYFHRSLIRGILIKEERN</sequence>
<name>A0A6C0DJ49_9ZZZZ</name>
<evidence type="ECO:0000313" key="1">
    <source>
        <dbReference type="EMBL" id="QHT16593.1"/>
    </source>
</evidence>
<protein>
    <submittedName>
        <fullName evidence="1">Uncharacterized protein</fullName>
    </submittedName>
</protein>
<dbReference type="EMBL" id="MN739626">
    <property type="protein sequence ID" value="QHT16593.1"/>
    <property type="molecule type" value="Genomic_DNA"/>
</dbReference>